<evidence type="ECO:0000313" key="1">
    <source>
        <dbReference type="EMBL" id="WQB72104.1"/>
    </source>
</evidence>
<dbReference type="Gene3D" id="2.60.120.200">
    <property type="match status" value="1"/>
</dbReference>
<dbReference type="Pfam" id="PF13385">
    <property type="entry name" value="Laminin_G_3"/>
    <property type="match status" value="1"/>
</dbReference>
<protein>
    <submittedName>
        <fullName evidence="1">LamG-like jellyroll fold domain-containing protein</fullName>
    </submittedName>
</protein>
<dbReference type="InterPro" id="IPR013320">
    <property type="entry name" value="ConA-like_dom_sf"/>
</dbReference>
<dbReference type="SUPFAM" id="SSF49899">
    <property type="entry name" value="Concanavalin A-like lectins/glucanases"/>
    <property type="match status" value="1"/>
</dbReference>
<sequence length="199" mass="21757">MRLPAESVERLNVGASTNQVTVAAWVYMTDSSTGVIAGIWPETATDPRRSYALFYDLGLYGGDERSNFHVSKHGGATAGYPYNRDYSASGQVFQRRTWQLHVGTYDGQQAVSYLDGTSVPIPRFTDNKRQTYAKNPYIYREGLNAEPADFTVGAVQLASGPGNFGQGTIAKLRVWDVALTPEQVSALHAAESRLLTRSG</sequence>
<accession>A0ABZ0VF82</accession>
<keyword evidence="2" id="KW-1185">Reference proteome</keyword>
<dbReference type="EMBL" id="CP139779">
    <property type="protein sequence ID" value="WQB72104.1"/>
    <property type="molecule type" value="Genomic_DNA"/>
</dbReference>
<dbReference type="RefSeq" id="WP_322412212.1">
    <property type="nucleotide sequence ID" value="NZ_CP139779.1"/>
</dbReference>
<evidence type="ECO:0000313" key="2">
    <source>
        <dbReference type="Proteomes" id="UP001324533"/>
    </source>
</evidence>
<gene>
    <name evidence="1" type="ORF">T9R20_00255</name>
</gene>
<proteinExistence type="predicted"/>
<reference evidence="1 2" key="1">
    <citation type="submission" date="2023-06" db="EMBL/GenBank/DDBJ databases">
        <title>Rock-solubilizing bacteria, Microbacterium invictum, promotes re-establishment of vegetation in rocky wasteland by accelerating rock bio-weathering and reshaping soil bacterial community.</title>
        <authorList>
            <person name="Liu C."/>
        </authorList>
    </citation>
    <scope>NUCLEOTIDE SEQUENCE [LARGE SCALE GENOMIC DNA]</scope>
    <source>
        <strain evidence="1 2">X-18</strain>
    </source>
</reference>
<dbReference type="Proteomes" id="UP001324533">
    <property type="component" value="Chromosome"/>
</dbReference>
<organism evidence="1 2">
    <name type="scientific">Microbacterium invictum</name>
    <dbReference type="NCBI Taxonomy" id="515415"/>
    <lineage>
        <taxon>Bacteria</taxon>
        <taxon>Bacillati</taxon>
        <taxon>Actinomycetota</taxon>
        <taxon>Actinomycetes</taxon>
        <taxon>Micrococcales</taxon>
        <taxon>Microbacteriaceae</taxon>
        <taxon>Microbacterium</taxon>
    </lineage>
</organism>
<name>A0ABZ0VF82_9MICO</name>